<evidence type="ECO:0000256" key="4">
    <source>
        <dbReference type="ARBA" id="ARBA00022676"/>
    </source>
</evidence>
<evidence type="ECO:0000256" key="2">
    <source>
        <dbReference type="ARBA" id="ARBA00004922"/>
    </source>
</evidence>
<keyword evidence="6 10" id="KW-0812">Transmembrane</keyword>
<sequence length="551" mass="60180">MSRVNRAASPTERGSAAGSAAAQRYAARLGAERFVPGLWGWLVPVIIFVFALALRLDGLNNPHTLIFDETYYAKDAYALLQTGYELEWPSGADADWLAGDPQPTGQGSYVVHPPLGKWLIALGILPFGMAEPLGWRFSSAVAGALGALLIAFIAQRMFRSVFLGGFAGTLTAVEGHHLVMSRVALLDIFLTLFVLAAFGALLADRYSARRRLAQWAAQTPGESTGWEYGPGLMFRPWRLAAGVLLGCAVAVKLSALSFVAVFGILAVLWDLQARRALGVRRWVRAGLRHDALPAVVTVLPLAALTYLGSWIGWLLSAEGWGRSAFDPAPEGLAGLVPGALRALWNYHASATEFHTGLESGHEYASHPLTWLFMGRPVSMHYQSLSQGEEYEHTGQVCQAEACSSAIVDLANPLIWWTGAVALVVVLGLWLGRRDWRYGAILSGVLAGGAVWLLFPGRTMFFFYTISYHPFLILAITVVAALLLRAGTGPVDRQGTPRPRAAIVSAQQRNTVFVLCFTLLAVAVSVFFWPVWTAELIPYEQWQMRMWVQSWI</sequence>
<name>A0A5R9ADR4_9MICC</name>
<dbReference type="AlphaFoldDB" id="A0A5R9ADR4"/>
<dbReference type="InterPro" id="IPR027005">
    <property type="entry name" value="PMT-like"/>
</dbReference>
<keyword evidence="10" id="KW-1003">Cell membrane</keyword>
<comment type="pathway">
    <text evidence="2 10">Protein modification; protein glycosylation.</text>
</comment>
<comment type="function">
    <text evidence="10">Protein O-mannosyltransferase that catalyzes the transfer of a single mannose residue from a polyprenol phospho-mannosyl lipidic donor to the hydroxyl group of selected serine and threonine residues in acceptor proteins.</text>
</comment>
<dbReference type="OrthoDB" id="9776737at2"/>
<evidence type="ECO:0000256" key="8">
    <source>
        <dbReference type="ARBA" id="ARBA00023136"/>
    </source>
</evidence>
<feature type="transmembrane region" description="Helical" evidence="10">
    <location>
        <begin position="437"/>
        <end position="454"/>
    </location>
</feature>
<keyword evidence="14" id="KW-1185">Reference proteome</keyword>
<dbReference type="PANTHER" id="PTHR10050:SF46">
    <property type="entry name" value="PROTEIN O-MANNOSYL-TRANSFERASE 2"/>
    <property type="match status" value="1"/>
</dbReference>
<keyword evidence="7 10" id="KW-1133">Transmembrane helix</keyword>
<feature type="transmembrane region" description="Helical" evidence="10">
    <location>
        <begin position="511"/>
        <end position="531"/>
    </location>
</feature>
<evidence type="ECO:0000256" key="6">
    <source>
        <dbReference type="ARBA" id="ARBA00022692"/>
    </source>
</evidence>
<evidence type="ECO:0000256" key="7">
    <source>
        <dbReference type="ARBA" id="ARBA00022989"/>
    </source>
</evidence>
<dbReference type="InterPro" id="IPR032421">
    <property type="entry name" value="PMT_4TMC"/>
</dbReference>
<dbReference type="InterPro" id="IPR003342">
    <property type="entry name" value="ArnT-like_N"/>
</dbReference>
<keyword evidence="8 10" id="KW-0472">Membrane</keyword>
<dbReference type="PANTHER" id="PTHR10050">
    <property type="entry name" value="DOLICHYL-PHOSPHATE-MANNOSE--PROTEIN MANNOSYLTRANSFERASE"/>
    <property type="match status" value="1"/>
</dbReference>
<feature type="domain" description="ArnT-like N-terminal" evidence="11">
    <location>
        <begin position="45"/>
        <end position="276"/>
    </location>
</feature>
<feature type="transmembrane region" description="Helical" evidence="10">
    <location>
        <begin position="34"/>
        <end position="54"/>
    </location>
</feature>
<evidence type="ECO:0000256" key="3">
    <source>
        <dbReference type="ARBA" id="ARBA00007222"/>
    </source>
</evidence>
<dbReference type="EC" id="2.4.1.-" evidence="10"/>
<dbReference type="GO" id="GO:0005886">
    <property type="term" value="C:plasma membrane"/>
    <property type="evidence" value="ECO:0007669"/>
    <property type="project" value="UniProtKB-SubCell"/>
</dbReference>
<evidence type="ECO:0000256" key="1">
    <source>
        <dbReference type="ARBA" id="ARBA00004127"/>
    </source>
</evidence>
<reference evidence="13 14" key="1">
    <citation type="submission" date="2019-05" db="EMBL/GenBank/DDBJ databases">
        <title>Nesterenkonia sp. GY239, isolated from the Southern Atlantic Ocean.</title>
        <authorList>
            <person name="Zhang G."/>
        </authorList>
    </citation>
    <scope>NUCLEOTIDE SEQUENCE [LARGE SCALE GENOMIC DNA]</scope>
    <source>
        <strain evidence="13 14">GY239</strain>
    </source>
</reference>
<keyword evidence="4 10" id="KW-0328">Glycosyltransferase</keyword>
<organism evidence="13 14">
    <name type="scientific">Nesterenkonia sphaerica</name>
    <dbReference type="NCBI Taxonomy" id="1804988"/>
    <lineage>
        <taxon>Bacteria</taxon>
        <taxon>Bacillati</taxon>
        <taxon>Actinomycetota</taxon>
        <taxon>Actinomycetes</taxon>
        <taxon>Micrococcales</taxon>
        <taxon>Micrococcaceae</taxon>
        <taxon>Nesterenkonia</taxon>
    </lineage>
</organism>
<proteinExistence type="inferred from homology"/>
<evidence type="ECO:0000256" key="5">
    <source>
        <dbReference type="ARBA" id="ARBA00022679"/>
    </source>
</evidence>
<dbReference type="Pfam" id="PF02366">
    <property type="entry name" value="PMT"/>
    <property type="match status" value="1"/>
</dbReference>
<evidence type="ECO:0000259" key="11">
    <source>
        <dbReference type="Pfam" id="PF02366"/>
    </source>
</evidence>
<dbReference type="Pfam" id="PF16192">
    <property type="entry name" value="PMT_4TMC"/>
    <property type="match status" value="1"/>
</dbReference>
<dbReference type="Proteomes" id="UP000306544">
    <property type="component" value="Unassembled WGS sequence"/>
</dbReference>
<evidence type="ECO:0000313" key="13">
    <source>
        <dbReference type="EMBL" id="TLP76932.1"/>
    </source>
</evidence>
<dbReference type="UniPathway" id="UPA00378"/>
<feature type="transmembrane region" description="Helical" evidence="10">
    <location>
        <begin position="133"/>
        <end position="154"/>
    </location>
</feature>
<accession>A0A5R9ADR4</accession>
<dbReference type="GO" id="GO:0012505">
    <property type="term" value="C:endomembrane system"/>
    <property type="evidence" value="ECO:0007669"/>
    <property type="project" value="UniProtKB-SubCell"/>
</dbReference>
<feature type="transmembrane region" description="Helical" evidence="10">
    <location>
        <begin position="291"/>
        <end position="313"/>
    </location>
</feature>
<protein>
    <recommendedName>
        <fullName evidence="9 10">Polyprenol-phosphate-mannose--protein mannosyltransferase</fullName>
        <ecNumber evidence="10">2.4.1.-</ecNumber>
    </recommendedName>
</protein>
<comment type="subcellular location">
    <subcellularLocation>
        <location evidence="10">Cell membrane</location>
    </subcellularLocation>
    <subcellularLocation>
        <location evidence="1">Endomembrane system</location>
        <topology evidence="1">Multi-pass membrane protein</topology>
    </subcellularLocation>
</comment>
<evidence type="ECO:0000256" key="10">
    <source>
        <dbReference type="RuleBase" id="RU367007"/>
    </source>
</evidence>
<feature type="transmembrane region" description="Helical" evidence="10">
    <location>
        <begin position="239"/>
        <end position="271"/>
    </location>
</feature>
<feature type="transmembrane region" description="Helical" evidence="10">
    <location>
        <begin position="460"/>
        <end position="483"/>
    </location>
</feature>
<dbReference type="EMBL" id="VAWA01000006">
    <property type="protein sequence ID" value="TLP76932.1"/>
    <property type="molecule type" value="Genomic_DNA"/>
</dbReference>
<evidence type="ECO:0000256" key="9">
    <source>
        <dbReference type="ARBA" id="ARBA00093617"/>
    </source>
</evidence>
<keyword evidence="5 10" id="KW-0808">Transferase</keyword>
<comment type="similarity">
    <text evidence="3 10">Belongs to the glycosyltransferase 39 family.</text>
</comment>
<evidence type="ECO:0000259" key="12">
    <source>
        <dbReference type="Pfam" id="PF16192"/>
    </source>
</evidence>
<dbReference type="GO" id="GO:0004169">
    <property type="term" value="F:dolichyl-phosphate-mannose-protein mannosyltransferase activity"/>
    <property type="evidence" value="ECO:0007669"/>
    <property type="project" value="UniProtKB-UniRule"/>
</dbReference>
<evidence type="ECO:0000313" key="14">
    <source>
        <dbReference type="Proteomes" id="UP000306544"/>
    </source>
</evidence>
<gene>
    <name evidence="13" type="ORF">FEF27_06130</name>
</gene>
<feature type="transmembrane region" description="Helical" evidence="10">
    <location>
        <begin position="413"/>
        <end position="430"/>
    </location>
</feature>
<feature type="domain" description="Protein O-mannosyl-transferase C-terminal four TM" evidence="12">
    <location>
        <begin position="341"/>
        <end position="550"/>
    </location>
</feature>
<feature type="transmembrane region" description="Helical" evidence="10">
    <location>
        <begin position="183"/>
        <end position="203"/>
    </location>
</feature>
<comment type="caution">
    <text evidence="13">The sequence shown here is derived from an EMBL/GenBank/DDBJ whole genome shotgun (WGS) entry which is preliminary data.</text>
</comment>